<dbReference type="STRING" id="1285928.SAMN04487894_103399"/>
<accession>A0A1G6NU34</accession>
<keyword evidence="1" id="KW-0812">Transmembrane</keyword>
<dbReference type="Proteomes" id="UP000198757">
    <property type="component" value="Unassembled WGS sequence"/>
</dbReference>
<dbReference type="EMBL" id="FMZO01000003">
    <property type="protein sequence ID" value="SDC71453.1"/>
    <property type="molecule type" value="Genomic_DNA"/>
</dbReference>
<dbReference type="RefSeq" id="WP_090389559.1">
    <property type="nucleotide sequence ID" value="NZ_FMZO01000003.1"/>
</dbReference>
<evidence type="ECO:0000313" key="3">
    <source>
        <dbReference type="Proteomes" id="UP000198757"/>
    </source>
</evidence>
<evidence type="ECO:0000313" key="2">
    <source>
        <dbReference type="EMBL" id="SDC71453.1"/>
    </source>
</evidence>
<keyword evidence="3" id="KW-1185">Reference proteome</keyword>
<keyword evidence="1" id="KW-0472">Membrane</keyword>
<protein>
    <submittedName>
        <fullName evidence="2">Uncharacterized protein</fullName>
    </submittedName>
</protein>
<organism evidence="2 3">
    <name type="scientific">Niabella drilacis (strain DSM 25811 / CCM 8410 / CCUG 62505 / LMG 26954 / E90)</name>
    <dbReference type="NCBI Taxonomy" id="1285928"/>
    <lineage>
        <taxon>Bacteria</taxon>
        <taxon>Pseudomonadati</taxon>
        <taxon>Bacteroidota</taxon>
        <taxon>Chitinophagia</taxon>
        <taxon>Chitinophagales</taxon>
        <taxon>Chitinophagaceae</taxon>
        <taxon>Niabella</taxon>
    </lineage>
</organism>
<dbReference type="OrthoDB" id="677448at2"/>
<evidence type="ECO:0000256" key="1">
    <source>
        <dbReference type="SAM" id="Phobius"/>
    </source>
</evidence>
<reference evidence="3" key="1">
    <citation type="submission" date="2016-10" db="EMBL/GenBank/DDBJ databases">
        <authorList>
            <person name="Varghese N."/>
            <person name="Submissions S."/>
        </authorList>
    </citation>
    <scope>NUCLEOTIDE SEQUENCE [LARGE SCALE GENOMIC DNA]</scope>
    <source>
        <strain evidence="3">DSM 25811 / CCM 8410 / LMG 26954 / E90</strain>
    </source>
</reference>
<name>A0A1G6NU34_NIADE</name>
<proteinExistence type="predicted"/>
<dbReference type="AlphaFoldDB" id="A0A1G6NU34"/>
<keyword evidence="1" id="KW-1133">Transmembrane helix</keyword>
<sequence>MKEDASYNILDRIRQEQQLNPGFTVPDNYFESLPGRLMAAIRETDTDNTPVLDGISRIMPYHVPQYYFARLRVNRARVVDFKKGLTIAASFILLAVSSIFLLTPRSPASTAGVATVNELTNEQLERFIQPDEATPRDKAITTHAVKIPNTDMATLLKNVPDAELTNFLNETAEGTEEIFLN</sequence>
<feature type="transmembrane region" description="Helical" evidence="1">
    <location>
        <begin position="84"/>
        <end position="102"/>
    </location>
</feature>
<gene>
    <name evidence="2" type="ORF">SAMN04487894_103399</name>
</gene>